<proteinExistence type="predicted"/>
<name>A0A1N7LAU4_9BACT</name>
<evidence type="ECO:0000313" key="1">
    <source>
        <dbReference type="EMBL" id="SIS70850.1"/>
    </source>
</evidence>
<sequence length="339" mass="37594">MRKKIAFCVGTIVMCLCVKAQQKPHYTQYILNQYILNPALTGIENYTDIKLSHRRQWAGLKDAPVTTYFTIQGPLNKKDYRTTATSFQVDGTNPRGNDYWQDYEAAAPHHGLGMQVINDQTGPLRNFSAYATYAYHMGIGARTSLAMGVGAGFFNIGLNADKLNFGNTQVDPAVYNSGTINVIKPDFMAGIYLYGADYFVGASVQQLMGQSVYFSNNKIGEGSKLTPHIFGTAGYRFLVGEDFNLIPSVMVKFVDPLPVQFDLNAKLQYHDFLWVGAGYRKNDGWNAMAGVNISNAFNISYSYDYTTSALNTVSSGSHEIVLGVILGNKYGDWCPKNIW</sequence>
<reference evidence="2" key="1">
    <citation type="submission" date="2017-01" db="EMBL/GenBank/DDBJ databases">
        <authorList>
            <person name="Varghese N."/>
            <person name="Submissions S."/>
        </authorList>
    </citation>
    <scope>NUCLEOTIDE SEQUENCE [LARGE SCALE GENOMIC DNA]</scope>
    <source>
        <strain evidence="2">DSM 21054</strain>
    </source>
</reference>
<dbReference type="STRING" id="477680.SAMN05421788_101746"/>
<dbReference type="Proteomes" id="UP000186917">
    <property type="component" value="Unassembled WGS sequence"/>
</dbReference>
<dbReference type="OrthoDB" id="626665at2"/>
<dbReference type="RefSeq" id="WP_076377330.1">
    <property type="nucleotide sequence ID" value="NZ_AP017422.1"/>
</dbReference>
<accession>A0A1N7LAU4</accession>
<gene>
    <name evidence="1" type="ORF">SAMN05421788_101746</name>
</gene>
<evidence type="ECO:0000313" key="2">
    <source>
        <dbReference type="Proteomes" id="UP000186917"/>
    </source>
</evidence>
<keyword evidence="2" id="KW-1185">Reference proteome</keyword>
<dbReference type="Pfam" id="PF11751">
    <property type="entry name" value="PorP_SprF"/>
    <property type="match status" value="1"/>
</dbReference>
<dbReference type="EMBL" id="FTOR01000001">
    <property type="protein sequence ID" value="SIS70850.1"/>
    <property type="molecule type" value="Genomic_DNA"/>
</dbReference>
<organism evidence="1 2">
    <name type="scientific">Filimonas lacunae</name>
    <dbReference type="NCBI Taxonomy" id="477680"/>
    <lineage>
        <taxon>Bacteria</taxon>
        <taxon>Pseudomonadati</taxon>
        <taxon>Bacteroidota</taxon>
        <taxon>Chitinophagia</taxon>
        <taxon>Chitinophagales</taxon>
        <taxon>Chitinophagaceae</taxon>
        <taxon>Filimonas</taxon>
    </lineage>
</organism>
<dbReference type="AlphaFoldDB" id="A0A1N7LAU4"/>
<protein>
    <submittedName>
        <fullName evidence="1">Type IX secretion system membrane protein, PorP/SprF family</fullName>
    </submittedName>
</protein>
<dbReference type="InterPro" id="IPR019861">
    <property type="entry name" value="PorP/SprF_Bacteroidetes"/>
</dbReference>
<dbReference type="NCBIfam" id="TIGR03519">
    <property type="entry name" value="T9SS_PorP_fam"/>
    <property type="match status" value="1"/>
</dbReference>